<evidence type="ECO:0000256" key="3">
    <source>
        <dbReference type="ARBA" id="ARBA00022833"/>
    </source>
</evidence>
<keyword evidence="5" id="KW-0472">Membrane</keyword>
<dbReference type="GO" id="GO:0008270">
    <property type="term" value="F:zinc ion binding"/>
    <property type="evidence" value="ECO:0007669"/>
    <property type="project" value="UniProtKB-KW"/>
</dbReference>
<dbReference type="GO" id="GO:0016925">
    <property type="term" value="P:protein sumoylation"/>
    <property type="evidence" value="ECO:0007669"/>
    <property type="project" value="TreeGrafter"/>
</dbReference>
<keyword evidence="5" id="KW-1133">Transmembrane helix</keyword>
<name>J3N5C0_ORYBR</name>
<evidence type="ECO:0000256" key="2">
    <source>
        <dbReference type="ARBA" id="ARBA00022771"/>
    </source>
</evidence>
<dbReference type="Proteomes" id="UP000006038">
    <property type="component" value="Chromosome 11"/>
</dbReference>
<dbReference type="Gene3D" id="3.30.40.10">
    <property type="entry name" value="Zinc/RING finger domain, C3HC4 (zinc finger)"/>
    <property type="match status" value="1"/>
</dbReference>
<dbReference type="AlphaFoldDB" id="J3N5C0"/>
<evidence type="ECO:0000256" key="5">
    <source>
        <dbReference type="SAM" id="Phobius"/>
    </source>
</evidence>
<evidence type="ECO:0000259" key="6">
    <source>
        <dbReference type="PROSITE" id="PS51044"/>
    </source>
</evidence>
<keyword evidence="8" id="KW-1185">Reference proteome</keyword>
<dbReference type="eggNOG" id="KOG2169">
    <property type="taxonomic scope" value="Eukaryota"/>
</dbReference>
<organism evidence="7">
    <name type="scientific">Oryza brachyantha</name>
    <name type="common">malo sina</name>
    <dbReference type="NCBI Taxonomy" id="4533"/>
    <lineage>
        <taxon>Eukaryota</taxon>
        <taxon>Viridiplantae</taxon>
        <taxon>Streptophyta</taxon>
        <taxon>Embryophyta</taxon>
        <taxon>Tracheophyta</taxon>
        <taxon>Spermatophyta</taxon>
        <taxon>Magnoliopsida</taxon>
        <taxon>Liliopsida</taxon>
        <taxon>Poales</taxon>
        <taxon>Poaceae</taxon>
        <taxon>BOP clade</taxon>
        <taxon>Oryzoideae</taxon>
        <taxon>Oryzeae</taxon>
        <taxon>Oryzinae</taxon>
        <taxon>Oryza</taxon>
    </lineage>
</organism>
<dbReference type="InterPro" id="IPR004181">
    <property type="entry name" value="Znf_MIZ"/>
</dbReference>
<dbReference type="STRING" id="4533.J3N5C0"/>
<dbReference type="GO" id="GO:0000785">
    <property type="term" value="C:chromatin"/>
    <property type="evidence" value="ECO:0007669"/>
    <property type="project" value="TreeGrafter"/>
</dbReference>
<keyword evidence="3" id="KW-0862">Zinc</keyword>
<feature type="domain" description="SP-RING-type" evidence="6">
    <location>
        <begin position="125"/>
        <end position="208"/>
    </location>
</feature>
<dbReference type="HOGENOM" id="CLU_726428_0_0_1"/>
<protein>
    <recommendedName>
        <fullName evidence="6">SP-RING-type domain-containing protein</fullName>
    </recommendedName>
</protein>
<keyword evidence="2 4" id="KW-0863">Zinc-finger</keyword>
<dbReference type="Pfam" id="PF02891">
    <property type="entry name" value="zf-MIZ"/>
    <property type="match status" value="1"/>
</dbReference>
<accession>J3N5C0</accession>
<evidence type="ECO:0000256" key="1">
    <source>
        <dbReference type="ARBA" id="ARBA00022723"/>
    </source>
</evidence>
<evidence type="ECO:0000313" key="8">
    <source>
        <dbReference type="Proteomes" id="UP000006038"/>
    </source>
</evidence>
<dbReference type="InterPro" id="IPR013083">
    <property type="entry name" value="Znf_RING/FYVE/PHD"/>
</dbReference>
<dbReference type="GO" id="GO:0061665">
    <property type="term" value="F:SUMO ligase activity"/>
    <property type="evidence" value="ECO:0007669"/>
    <property type="project" value="TreeGrafter"/>
</dbReference>
<dbReference type="PANTHER" id="PTHR10782">
    <property type="entry name" value="ZINC FINGER MIZ DOMAIN-CONTAINING PROTEIN"/>
    <property type="match status" value="1"/>
</dbReference>
<sequence length="381" mass="42942">MMYNILTRHFCCQGLIGRCFRKMNMISRFGVSFLMTTYLSGCIGLCILICKLMLTTYVREGSNKIVLSRSDPRTFCLGVRIAKRRSIEQVLSFVPKEEDGENFDNALARVRRCVGGGTEADTADNDSEIEVVADSVSVDLRCPITGSRIKTAGRFKPYVHMGCFDLEAFVELNQRSRKWQCPICLKNYSLDNIIIDPYFNRITSLIQSYGDDVLEIDVKPDGSWRVNGLKQWHLSDGTLCMPTDIGSKPDVGFVKLEIKEEPLSENTGCLKLGVRRNNYGKWEINRRGDSSWMPPSDNGQNGYFESKNYVVLASNTNDENKKDGINNQEPRQFDQLTSNVHDLDSSPMDAHFPPTPIEQDIIVLSDSDDDNVMVLSPVVNA</sequence>
<proteinExistence type="predicted"/>
<dbReference type="Gramene" id="OB11G10060.1">
    <property type="protein sequence ID" value="OB11G10060.1"/>
    <property type="gene ID" value="OB11G10060"/>
</dbReference>
<evidence type="ECO:0000313" key="7">
    <source>
        <dbReference type="EnsemblPlants" id="OB11G10060.1"/>
    </source>
</evidence>
<keyword evidence="1" id="KW-0479">Metal-binding</keyword>
<dbReference type="PROSITE" id="PS51044">
    <property type="entry name" value="ZF_SP_RING"/>
    <property type="match status" value="1"/>
</dbReference>
<evidence type="ECO:0000256" key="4">
    <source>
        <dbReference type="PROSITE-ProRule" id="PRU00452"/>
    </source>
</evidence>
<dbReference type="PANTHER" id="PTHR10782:SF42">
    <property type="entry name" value="E3 SUMO-PROTEIN LIGASE SIZ2"/>
    <property type="match status" value="1"/>
</dbReference>
<keyword evidence="5" id="KW-0812">Transmembrane</keyword>
<reference evidence="7" key="2">
    <citation type="submission" date="2013-04" db="UniProtKB">
        <authorList>
            <consortium name="EnsemblPlants"/>
        </authorList>
    </citation>
    <scope>IDENTIFICATION</scope>
</reference>
<dbReference type="EnsemblPlants" id="OB11G10060.1">
    <property type="protein sequence ID" value="OB11G10060.1"/>
    <property type="gene ID" value="OB11G10060"/>
</dbReference>
<reference evidence="7" key="1">
    <citation type="journal article" date="2013" name="Nat. Commun.">
        <title>Whole-genome sequencing of Oryza brachyantha reveals mechanisms underlying Oryza genome evolution.</title>
        <authorList>
            <person name="Chen J."/>
            <person name="Huang Q."/>
            <person name="Gao D."/>
            <person name="Wang J."/>
            <person name="Lang Y."/>
            <person name="Liu T."/>
            <person name="Li B."/>
            <person name="Bai Z."/>
            <person name="Luis Goicoechea J."/>
            <person name="Liang C."/>
            <person name="Chen C."/>
            <person name="Zhang W."/>
            <person name="Sun S."/>
            <person name="Liao Y."/>
            <person name="Zhang X."/>
            <person name="Yang L."/>
            <person name="Song C."/>
            <person name="Wang M."/>
            <person name="Shi J."/>
            <person name="Liu G."/>
            <person name="Liu J."/>
            <person name="Zhou H."/>
            <person name="Zhou W."/>
            <person name="Yu Q."/>
            <person name="An N."/>
            <person name="Chen Y."/>
            <person name="Cai Q."/>
            <person name="Wang B."/>
            <person name="Liu B."/>
            <person name="Min J."/>
            <person name="Huang Y."/>
            <person name="Wu H."/>
            <person name="Li Z."/>
            <person name="Zhang Y."/>
            <person name="Yin Y."/>
            <person name="Song W."/>
            <person name="Jiang J."/>
            <person name="Jackson S.A."/>
            <person name="Wing R.A."/>
            <person name="Wang J."/>
            <person name="Chen M."/>
        </authorList>
    </citation>
    <scope>NUCLEOTIDE SEQUENCE [LARGE SCALE GENOMIC DNA]</scope>
    <source>
        <strain evidence="7">cv. IRGC 101232</strain>
    </source>
</reference>
<feature type="transmembrane region" description="Helical" evidence="5">
    <location>
        <begin position="31"/>
        <end position="54"/>
    </location>
</feature>